<accession>A0ABV1WU73</accession>
<organism evidence="1 2">
    <name type="scientific">Streptomyces hyaluromycini</name>
    <dbReference type="NCBI Taxonomy" id="1377993"/>
    <lineage>
        <taxon>Bacteria</taxon>
        <taxon>Bacillati</taxon>
        <taxon>Actinomycetota</taxon>
        <taxon>Actinomycetes</taxon>
        <taxon>Kitasatosporales</taxon>
        <taxon>Streptomycetaceae</taxon>
        <taxon>Streptomyces</taxon>
    </lineage>
</organism>
<gene>
    <name evidence="1" type="ORF">ABT404_12715</name>
</gene>
<comment type="caution">
    <text evidence="1">The sequence shown here is derived from an EMBL/GenBank/DDBJ whole genome shotgun (WGS) entry which is preliminary data.</text>
</comment>
<dbReference type="Proteomes" id="UP001474181">
    <property type="component" value="Unassembled WGS sequence"/>
</dbReference>
<protein>
    <submittedName>
        <fullName evidence="1">Uncharacterized protein</fullName>
    </submittedName>
</protein>
<evidence type="ECO:0000313" key="2">
    <source>
        <dbReference type="Proteomes" id="UP001474181"/>
    </source>
</evidence>
<dbReference type="EMBL" id="JBEPEK010000070">
    <property type="protein sequence ID" value="MER7180319.1"/>
    <property type="molecule type" value="Genomic_DNA"/>
</dbReference>
<name>A0ABV1WU73_9ACTN</name>
<keyword evidence="2" id="KW-1185">Reference proteome</keyword>
<proteinExistence type="predicted"/>
<evidence type="ECO:0000313" key="1">
    <source>
        <dbReference type="EMBL" id="MER7180319.1"/>
    </source>
</evidence>
<dbReference type="RefSeq" id="WP_350780259.1">
    <property type="nucleotide sequence ID" value="NZ_JBEPEK010000070.1"/>
</dbReference>
<sequence>MPNQYDLAFARWLTRLRDDIDVDFDPFDRDPAIGEWLYSLFRDNGEMTTDHLAPHVTARRTFLAESSVALLIRDIRAAGHPAPDIVIDVMDPDPQFRLGKVAVEGTHIQSVDAQGVLAEAADGVQTYLAYPGWTVWPTCPAHGLGVHPSSTAGVAEWVCSAGHVVRPICPDLS</sequence>
<reference evidence="1 2" key="1">
    <citation type="submission" date="2024-06" db="EMBL/GenBank/DDBJ databases">
        <title>The Natural Products Discovery Center: Release of the First 8490 Sequenced Strains for Exploring Actinobacteria Biosynthetic Diversity.</title>
        <authorList>
            <person name="Kalkreuter E."/>
            <person name="Kautsar S.A."/>
            <person name="Yang D."/>
            <person name="Bader C.D."/>
            <person name="Teijaro C.N."/>
            <person name="Fluegel L."/>
            <person name="Davis C.M."/>
            <person name="Simpson J.R."/>
            <person name="Lauterbach L."/>
            <person name="Steele A.D."/>
            <person name="Gui C."/>
            <person name="Meng S."/>
            <person name="Li G."/>
            <person name="Viehrig K."/>
            <person name="Ye F."/>
            <person name="Su P."/>
            <person name="Kiefer A.F."/>
            <person name="Nichols A."/>
            <person name="Cepeda A.J."/>
            <person name="Yan W."/>
            <person name="Fan B."/>
            <person name="Jiang Y."/>
            <person name="Adhikari A."/>
            <person name="Zheng C.-J."/>
            <person name="Schuster L."/>
            <person name="Cowan T.M."/>
            <person name="Smanski M.J."/>
            <person name="Chevrette M.G."/>
            <person name="De Carvalho L.P.S."/>
            <person name="Shen B."/>
        </authorList>
    </citation>
    <scope>NUCLEOTIDE SEQUENCE [LARGE SCALE GENOMIC DNA]</scope>
    <source>
        <strain evidence="1 2">NPDC000234</strain>
    </source>
</reference>